<reference evidence="2" key="3">
    <citation type="submission" date="2006-01" db="EMBL/GenBank/DDBJ databases">
        <authorList>
            <person name="Buell R."/>
        </authorList>
    </citation>
    <scope>NUCLEOTIDE SEQUENCE</scope>
</reference>
<proteinExistence type="predicted"/>
<protein>
    <submittedName>
        <fullName evidence="2">Uncharacterized protein</fullName>
    </submittedName>
</protein>
<sequence length="66" mass="6543">MAASPPPPSPQPAASPLAAACRMGRGGWAGKGRGGVPVGVPNRDSLETPTGTKVVILVPVGNTNRN</sequence>
<accession>Q2QVA5</accession>
<dbReference type="EMBL" id="DP000011">
    <property type="protein sequence ID" value="ABA96842.1"/>
    <property type="molecule type" value="Genomic_DNA"/>
</dbReference>
<evidence type="ECO:0000256" key="1">
    <source>
        <dbReference type="SAM" id="MobiDB-lite"/>
    </source>
</evidence>
<feature type="compositionally biased region" description="Gly residues" evidence="1">
    <location>
        <begin position="25"/>
        <end position="37"/>
    </location>
</feature>
<name>Q2QVA5_ORYSJ</name>
<reference evidence="2" key="2">
    <citation type="submission" date="2005-04" db="EMBL/GenBank/DDBJ databases">
        <authorList>
            <person name="Buell C.R."/>
            <person name="Wing R.A."/>
            <person name="McCombie W.A."/>
            <person name="Ouyang S."/>
        </authorList>
    </citation>
    <scope>NUCLEOTIDE SEQUENCE</scope>
</reference>
<reference evidence="2" key="1">
    <citation type="journal article" date="2005" name="BMC Biol.">
        <title>The sequence of rice chromosomes 11 and 12, rich in disease resistance genes and recent gene duplications.</title>
        <authorList>
            <consortium name="The rice chromosomes 11 and 12 sequencing consortia"/>
        </authorList>
    </citation>
    <scope>NUCLEOTIDE SEQUENCE [LARGE SCALE GENOMIC DNA]</scope>
</reference>
<organism evidence="2">
    <name type="scientific">Oryza sativa subsp. japonica</name>
    <name type="common">Rice</name>
    <dbReference type="NCBI Taxonomy" id="39947"/>
    <lineage>
        <taxon>Eukaryota</taxon>
        <taxon>Viridiplantae</taxon>
        <taxon>Streptophyta</taxon>
        <taxon>Embryophyta</taxon>
        <taxon>Tracheophyta</taxon>
        <taxon>Spermatophyta</taxon>
        <taxon>Magnoliopsida</taxon>
        <taxon>Liliopsida</taxon>
        <taxon>Poales</taxon>
        <taxon>Poaceae</taxon>
        <taxon>BOP clade</taxon>
        <taxon>Oryzoideae</taxon>
        <taxon>Oryzeae</taxon>
        <taxon>Oryzinae</taxon>
        <taxon>Oryza</taxon>
        <taxon>Oryza sativa</taxon>
    </lineage>
</organism>
<feature type="region of interest" description="Disordered" evidence="1">
    <location>
        <begin position="25"/>
        <end position="47"/>
    </location>
</feature>
<gene>
    <name evidence="2" type="ordered locus">LOC_Os12g13480</name>
</gene>
<evidence type="ECO:0000313" key="2">
    <source>
        <dbReference type="EMBL" id="ABA96842.1"/>
    </source>
</evidence>
<dbReference type="AlphaFoldDB" id="Q2QVA5"/>